<sequence>MHHHHLLSMHEQRHFNIRTIGLSDYLPIWQAMRDFTQTRTALTHDEIWLLQHSPVFTQGIAGKDEHLLNSHGIGVIKTDRGGQITYHGPGQIIAYLLLDIRRLKLGVRELVRNMESAVIDLLRYYHINATGRVEAPGVYVGNAKIASLGLKIKKNFCYHGIALNVNMDLTPFSYINPCGYSGMQVTQTKDLGISDGLEILSNKLADQLQVKLLKG</sequence>
<dbReference type="InterPro" id="IPR004143">
    <property type="entry name" value="BPL_LPL_catalytic"/>
</dbReference>
<evidence type="ECO:0000256" key="7">
    <source>
        <dbReference type="PIRNR" id="PIRNR016262"/>
    </source>
</evidence>
<feature type="active site" description="Acyl-thioester intermediate" evidence="6 8">
    <location>
        <position position="178"/>
    </location>
</feature>
<evidence type="ECO:0000256" key="9">
    <source>
        <dbReference type="PIRSR" id="PIRSR016262-2"/>
    </source>
</evidence>
<reference evidence="12 13" key="1">
    <citation type="submission" date="2018-03" db="EMBL/GenBank/DDBJ databases">
        <title>Draft genome of Nitrosomonas supralitoralis APG5.</title>
        <authorList>
            <person name="Urakawa H."/>
            <person name="Lopez J.V."/>
        </authorList>
    </citation>
    <scope>NUCLEOTIDE SEQUENCE [LARGE SCALE GENOMIC DNA]</scope>
    <source>
        <strain evidence="12 13">APG5</strain>
    </source>
</reference>
<evidence type="ECO:0000256" key="2">
    <source>
        <dbReference type="ARBA" id="ARBA00022490"/>
    </source>
</evidence>
<comment type="similarity">
    <text evidence="6 7">Belongs to the LipB family.</text>
</comment>
<keyword evidence="3 6" id="KW-0808">Transferase</keyword>
<dbReference type="EMBL" id="PXXU01000034">
    <property type="protein sequence ID" value="PSJ16862.1"/>
    <property type="molecule type" value="Genomic_DNA"/>
</dbReference>
<dbReference type="PROSITE" id="PS51733">
    <property type="entry name" value="BPL_LPL_CATALYTIC"/>
    <property type="match status" value="1"/>
</dbReference>
<dbReference type="NCBIfam" id="NF010922">
    <property type="entry name" value="PRK14342.1"/>
    <property type="match status" value="1"/>
</dbReference>
<comment type="caution">
    <text evidence="12">The sequence shown here is derived from an EMBL/GenBank/DDBJ whole genome shotgun (WGS) entry which is preliminary data.</text>
</comment>
<keyword evidence="2 6" id="KW-0963">Cytoplasm</keyword>
<evidence type="ECO:0000256" key="5">
    <source>
        <dbReference type="ARBA" id="ARBA00024732"/>
    </source>
</evidence>
<dbReference type="PANTHER" id="PTHR10993:SF7">
    <property type="entry name" value="LIPOYLTRANSFERASE 2, MITOCHONDRIAL-RELATED"/>
    <property type="match status" value="1"/>
</dbReference>
<feature type="site" description="Lowers pKa of active site Cys" evidence="6 10">
    <location>
        <position position="144"/>
    </location>
</feature>
<feature type="domain" description="BPL/LPL catalytic" evidence="11">
    <location>
        <begin position="41"/>
        <end position="212"/>
    </location>
</feature>
<evidence type="ECO:0000256" key="1">
    <source>
        <dbReference type="ARBA" id="ARBA00004821"/>
    </source>
</evidence>
<dbReference type="EC" id="2.3.1.181" evidence="6 7"/>
<accession>A0A2P7NTR5</accession>
<evidence type="ECO:0000313" key="12">
    <source>
        <dbReference type="EMBL" id="PSJ16862.1"/>
    </source>
</evidence>
<protein>
    <recommendedName>
        <fullName evidence="6 7">Octanoyltransferase</fullName>
        <ecNumber evidence="6 7">2.3.1.181</ecNumber>
    </recommendedName>
    <alternativeName>
        <fullName evidence="6">Lipoate-protein ligase B</fullName>
    </alternativeName>
    <alternativeName>
        <fullName evidence="6">Lipoyl/octanoyl transferase</fullName>
    </alternativeName>
    <alternativeName>
        <fullName evidence="6">Octanoyl-[acyl-carrier-protein]-protein N-octanoyltransferase</fullName>
    </alternativeName>
</protein>
<feature type="binding site" evidence="6 9">
    <location>
        <begin position="80"/>
        <end position="87"/>
    </location>
    <ligand>
        <name>substrate</name>
    </ligand>
</feature>
<dbReference type="NCBIfam" id="TIGR00214">
    <property type="entry name" value="lipB"/>
    <property type="match status" value="1"/>
</dbReference>
<dbReference type="GO" id="GO:0009249">
    <property type="term" value="P:protein lipoylation"/>
    <property type="evidence" value="ECO:0007669"/>
    <property type="project" value="InterPro"/>
</dbReference>
<dbReference type="InterPro" id="IPR045864">
    <property type="entry name" value="aa-tRNA-synth_II/BPL/LPL"/>
</dbReference>
<dbReference type="PROSITE" id="PS01313">
    <property type="entry name" value="LIPB"/>
    <property type="match status" value="1"/>
</dbReference>
<name>A0A2P7NTR5_9PROT</name>
<comment type="pathway">
    <text evidence="1 6 7">Protein modification; protein lipoylation via endogenous pathway; protein N(6)-(lipoyl)lysine from octanoyl-[acyl-carrier-protein]: step 1/2.</text>
</comment>
<dbReference type="FunFam" id="3.30.930.10:FF:000020">
    <property type="entry name" value="Octanoyltransferase"/>
    <property type="match status" value="1"/>
</dbReference>
<dbReference type="InterPro" id="IPR000544">
    <property type="entry name" value="Octanoyltransferase"/>
</dbReference>
<evidence type="ECO:0000256" key="6">
    <source>
        <dbReference type="HAMAP-Rule" id="MF_00013"/>
    </source>
</evidence>
<evidence type="ECO:0000259" key="11">
    <source>
        <dbReference type="PROSITE" id="PS51733"/>
    </source>
</evidence>
<evidence type="ECO:0000256" key="3">
    <source>
        <dbReference type="ARBA" id="ARBA00022679"/>
    </source>
</evidence>
<dbReference type="InterPro" id="IPR020605">
    <property type="entry name" value="Octanoyltransferase_CS"/>
</dbReference>
<dbReference type="PIRSF" id="PIRSF016262">
    <property type="entry name" value="LPLase"/>
    <property type="match status" value="1"/>
</dbReference>
<feature type="binding site" evidence="6 9">
    <location>
        <begin position="160"/>
        <end position="162"/>
    </location>
    <ligand>
        <name>substrate</name>
    </ligand>
</feature>
<evidence type="ECO:0000313" key="13">
    <source>
        <dbReference type="Proteomes" id="UP000241912"/>
    </source>
</evidence>
<proteinExistence type="inferred from homology"/>
<comment type="miscellaneous">
    <text evidence="6">In the reaction, the free carboxyl group of octanoic acid is attached via an amide linkage to the epsilon-amino group of a specific lysine residue of lipoyl domains of lipoate-dependent enzymes.</text>
</comment>
<comment type="subcellular location">
    <subcellularLocation>
        <location evidence="6">Cytoplasm</location>
    </subcellularLocation>
</comment>
<keyword evidence="4 6" id="KW-0012">Acyltransferase</keyword>
<dbReference type="Gene3D" id="3.30.930.10">
    <property type="entry name" value="Bira Bifunctional Protein, Domain 2"/>
    <property type="match status" value="1"/>
</dbReference>
<dbReference type="RefSeq" id="WP_106707380.1">
    <property type="nucleotide sequence ID" value="NZ_PXXU01000034.1"/>
</dbReference>
<comment type="catalytic activity">
    <reaction evidence="6 7">
        <text>octanoyl-[ACP] + L-lysyl-[protein] = N(6)-octanoyl-L-lysyl-[protein] + holo-[ACP] + H(+)</text>
        <dbReference type="Rhea" id="RHEA:17665"/>
        <dbReference type="Rhea" id="RHEA-COMP:9636"/>
        <dbReference type="Rhea" id="RHEA-COMP:9685"/>
        <dbReference type="Rhea" id="RHEA-COMP:9752"/>
        <dbReference type="Rhea" id="RHEA-COMP:9928"/>
        <dbReference type="ChEBI" id="CHEBI:15378"/>
        <dbReference type="ChEBI" id="CHEBI:29969"/>
        <dbReference type="ChEBI" id="CHEBI:64479"/>
        <dbReference type="ChEBI" id="CHEBI:78463"/>
        <dbReference type="ChEBI" id="CHEBI:78809"/>
        <dbReference type="EC" id="2.3.1.181"/>
    </reaction>
</comment>
<dbReference type="Pfam" id="PF21948">
    <property type="entry name" value="LplA-B_cat"/>
    <property type="match status" value="1"/>
</dbReference>
<gene>
    <name evidence="6" type="primary">lipB</name>
    <name evidence="12" type="ORF">C7H79_11325</name>
</gene>
<dbReference type="HAMAP" id="MF_00013">
    <property type="entry name" value="LipB"/>
    <property type="match status" value="1"/>
</dbReference>
<evidence type="ECO:0000256" key="10">
    <source>
        <dbReference type="PIRSR" id="PIRSR016262-3"/>
    </source>
</evidence>
<feature type="binding site" evidence="6 9">
    <location>
        <begin position="147"/>
        <end position="149"/>
    </location>
    <ligand>
        <name>substrate</name>
    </ligand>
</feature>
<keyword evidence="13" id="KW-1185">Reference proteome</keyword>
<dbReference type="GO" id="GO:0033819">
    <property type="term" value="F:lipoyl(octanoyl) transferase activity"/>
    <property type="evidence" value="ECO:0007669"/>
    <property type="project" value="UniProtKB-EC"/>
</dbReference>
<dbReference type="PANTHER" id="PTHR10993">
    <property type="entry name" value="OCTANOYLTRANSFERASE"/>
    <property type="match status" value="1"/>
</dbReference>
<dbReference type="UniPathway" id="UPA00538">
    <property type="reaction ID" value="UER00592"/>
</dbReference>
<comment type="function">
    <text evidence="5 6 7">Catalyzes the transfer of endogenously produced octanoic acid from octanoyl-acyl-carrier-protein onto the lipoyl domains of lipoate-dependent enzymes. Lipoyl-ACP can also act as a substrate although octanoyl-ACP is likely to be the physiological substrate.</text>
</comment>
<dbReference type="GO" id="GO:0005737">
    <property type="term" value="C:cytoplasm"/>
    <property type="evidence" value="ECO:0007669"/>
    <property type="project" value="UniProtKB-SubCell"/>
</dbReference>
<evidence type="ECO:0000256" key="8">
    <source>
        <dbReference type="PIRSR" id="PIRSR016262-1"/>
    </source>
</evidence>
<dbReference type="AlphaFoldDB" id="A0A2P7NTR5"/>
<dbReference type="Proteomes" id="UP000241912">
    <property type="component" value="Unassembled WGS sequence"/>
</dbReference>
<dbReference type="SUPFAM" id="SSF55681">
    <property type="entry name" value="Class II aaRS and biotin synthetases"/>
    <property type="match status" value="1"/>
</dbReference>
<evidence type="ECO:0000256" key="4">
    <source>
        <dbReference type="ARBA" id="ARBA00023315"/>
    </source>
</evidence>
<organism evidence="12 13">
    <name type="scientific">Nitrosomonas supralitoralis</name>
    <dbReference type="NCBI Taxonomy" id="2116706"/>
    <lineage>
        <taxon>Bacteria</taxon>
        <taxon>Pseudomonadati</taxon>
        <taxon>Pseudomonadota</taxon>
        <taxon>Betaproteobacteria</taxon>
        <taxon>Nitrosomonadales</taxon>
        <taxon>Nitrosomonadaceae</taxon>
        <taxon>Nitrosomonas</taxon>
    </lineage>
</organism>
<dbReference type="CDD" id="cd16444">
    <property type="entry name" value="LipB"/>
    <property type="match status" value="1"/>
</dbReference>
<dbReference type="OrthoDB" id="9787061at2"/>